<feature type="transmembrane region" description="Helical" evidence="1">
    <location>
        <begin position="88"/>
        <end position="106"/>
    </location>
</feature>
<keyword evidence="1" id="KW-0812">Transmembrane</keyword>
<evidence type="ECO:0000256" key="1">
    <source>
        <dbReference type="SAM" id="Phobius"/>
    </source>
</evidence>
<sequence>QHQQLQQPLPRQYRIESQAQLAKDLGEGSLPDVTVCQQIQRHGMMSREEVSRLSEARRLELLRLEERRRQGEIIIRLADLKDWCKEHLLLLFVFIINTGLAVLLHQSSGGSG</sequence>
<organism evidence="2 3">
    <name type="scientific">Macrostomum lignano</name>
    <dbReference type="NCBI Taxonomy" id="282301"/>
    <lineage>
        <taxon>Eukaryota</taxon>
        <taxon>Metazoa</taxon>
        <taxon>Spiralia</taxon>
        <taxon>Lophotrochozoa</taxon>
        <taxon>Platyhelminthes</taxon>
        <taxon>Rhabditophora</taxon>
        <taxon>Macrostomorpha</taxon>
        <taxon>Macrostomida</taxon>
        <taxon>Macrostomidae</taxon>
        <taxon>Macrostomum</taxon>
    </lineage>
</organism>
<protein>
    <submittedName>
        <fullName evidence="3">BMERB domain-containing protein</fullName>
    </submittedName>
</protein>
<keyword evidence="2" id="KW-1185">Reference proteome</keyword>
<evidence type="ECO:0000313" key="2">
    <source>
        <dbReference type="Proteomes" id="UP000095280"/>
    </source>
</evidence>
<proteinExistence type="predicted"/>
<reference evidence="3" key="1">
    <citation type="submission" date="2016-11" db="UniProtKB">
        <authorList>
            <consortium name="WormBaseParasite"/>
        </authorList>
    </citation>
    <scope>IDENTIFICATION</scope>
</reference>
<dbReference type="AlphaFoldDB" id="A0A1I8I9A8"/>
<dbReference type="WBParaSite" id="maker-uti_cns_0010638-snap-gene-0.4-mRNA-1">
    <property type="protein sequence ID" value="maker-uti_cns_0010638-snap-gene-0.4-mRNA-1"/>
    <property type="gene ID" value="maker-uti_cns_0010638-snap-gene-0.4"/>
</dbReference>
<keyword evidence="1" id="KW-1133">Transmembrane helix</keyword>
<name>A0A1I8I9A8_9PLAT</name>
<evidence type="ECO:0000313" key="3">
    <source>
        <dbReference type="WBParaSite" id="maker-uti_cns_0010638-snap-gene-0.4-mRNA-1"/>
    </source>
</evidence>
<accession>A0A1I8I9A8</accession>
<dbReference type="Proteomes" id="UP000095280">
    <property type="component" value="Unplaced"/>
</dbReference>
<keyword evidence="1" id="KW-0472">Membrane</keyword>